<dbReference type="FunFam" id="1.10.10.10:FF:000322">
    <property type="entry name" value="Probable disease resistance protein At1g63360"/>
    <property type="match status" value="1"/>
</dbReference>
<dbReference type="InterPro" id="IPR050905">
    <property type="entry name" value="Plant_NBS-LRR"/>
</dbReference>
<dbReference type="PANTHER" id="PTHR33463:SF182">
    <property type="entry name" value="AND NB-ARC DOMAINS-CONTAINING DISEASE RESISTANCE PROTEIN, PUTATIVE-RELATED"/>
    <property type="match status" value="1"/>
</dbReference>
<dbReference type="InterPro" id="IPR042197">
    <property type="entry name" value="Apaf_helical"/>
</dbReference>
<dbReference type="GO" id="GO:0006952">
    <property type="term" value="P:defense response"/>
    <property type="evidence" value="ECO:0007669"/>
    <property type="project" value="UniProtKB-KW"/>
</dbReference>
<dbReference type="SUPFAM" id="SSF52058">
    <property type="entry name" value="L domain-like"/>
    <property type="match status" value="1"/>
</dbReference>
<reference evidence="6 7" key="1">
    <citation type="journal article" date="2013" name="Genome Biol.">
        <title>The genome sequence of the most widely cultivated cacao type and its use to identify candidate genes regulating pod color.</title>
        <authorList>
            <person name="Motamayor J.C."/>
            <person name="Mockaitis K."/>
            <person name="Schmutz J."/>
            <person name="Haiminen N."/>
            <person name="Iii D.L."/>
            <person name="Cornejo O."/>
            <person name="Findley S.D."/>
            <person name="Zheng P."/>
            <person name="Utro F."/>
            <person name="Royaert S."/>
            <person name="Saski C."/>
            <person name="Jenkins J."/>
            <person name="Podicheti R."/>
            <person name="Zhao M."/>
            <person name="Scheffler B.E."/>
            <person name="Stack J.C."/>
            <person name="Feltus F.A."/>
            <person name="Mustiga G.M."/>
            <person name="Amores F."/>
            <person name="Phillips W."/>
            <person name="Marelli J.P."/>
            <person name="May G.D."/>
            <person name="Shapiro H."/>
            <person name="Ma J."/>
            <person name="Bustamante C.D."/>
            <person name="Schnell R.J."/>
            <person name="Main D."/>
            <person name="Gilbert D."/>
            <person name="Parida L."/>
            <person name="Kuhn D.N."/>
        </authorList>
    </citation>
    <scope>NUCLEOTIDE SEQUENCE [LARGE SCALE GENOMIC DNA]</scope>
    <source>
        <strain evidence="7">cv. Matina 1-6</strain>
    </source>
</reference>
<evidence type="ECO:0000313" key="6">
    <source>
        <dbReference type="EMBL" id="EOY12688.1"/>
    </source>
</evidence>
<dbReference type="InterPro" id="IPR032675">
    <property type="entry name" value="LRR_dom_sf"/>
</dbReference>
<dbReference type="Pfam" id="PF23247">
    <property type="entry name" value="LRR_RPS2"/>
    <property type="match status" value="1"/>
</dbReference>
<evidence type="ECO:0000259" key="4">
    <source>
        <dbReference type="Pfam" id="PF23247"/>
    </source>
</evidence>
<evidence type="ECO:0000256" key="2">
    <source>
        <dbReference type="ARBA" id="ARBA00022741"/>
    </source>
</evidence>
<dbReference type="Gene3D" id="1.10.8.430">
    <property type="entry name" value="Helical domain of apoptotic protease-activating factors"/>
    <property type="match status" value="1"/>
</dbReference>
<dbReference type="Pfam" id="PF23559">
    <property type="entry name" value="WHD_DRP"/>
    <property type="match status" value="1"/>
</dbReference>
<dbReference type="GO" id="GO:0005524">
    <property type="term" value="F:ATP binding"/>
    <property type="evidence" value="ECO:0007669"/>
    <property type="project" value="UniProtKB-KW"/>
</dbReference>
<evidence type="ECO:0000259" key="5">
    <source>
        <dbReference type="Pfam" id="PF23559"/>
    </source>
</evidence>
<dbReference type="GO" id="GO:0043531">
    <property type="term" value="F:ADP binding"/>
    <property type="evidence" value="ECO:0007669"/>
    <property type="project" value="InterPro"/>
</dbReference>
<dbReference type="InterPro" id="IPR027417">
    <property type="entry name" value="P-loop_NTPase"/>
</dbReference>
<evidence type="ECO:0000313" key="7">
    <source>
        <dbReference type="Proteomes" id="UP000026915"/>
    </source>
</evidence>
<dbReference type="OMA" id="TIRSWEE"/>
<dbReference type="InParanoid" id="A0A061F754"/>
<accession>A0A061F754</accession>
<gene>
    <name evidence="6" type="ORF">TCM_031191</name>
</gene>
<protein>
    <submittedName>
        <fullName evidence="6">LRR and NB-ARC domains-containing disease resistance protein, putative</fullName>
    </submittedName>
</protein>
<feature type="domain" description="Disease resistance protein winged helix" evidence="5">
    <location>
        <begin position="98"/>
        <end position="166"/>
    </location>
</feature>
<dbReference type="Gene3D" id="3.80.10.10">
    <property type="entry name" value="Ribonuclease Inhibitor"/>
    <property type="match status" value="2"/>
</dbReference>
<evidence type="ECO:0000256" key="1">
    <source>
        <dbReference type="ARBA" id="ARBA00022737"/>
    </source>
</evidence>
<dbReference type="Gramene" id="EOY12688">
    <property type="protein sequence ID" value="EOY12688"/>
    <property type="gene ID" value="TCM_031191"/>
</dbReference>
<dbReference type="HOGENOM" id="CLU_000427_2_1_1"/>
<dbReference type="Pfam" id="PF13855">
    <property type="entry name" value="LRR_8"/>
    <property type="match status" value="1"/>
</dbReference>
<evidence type="ECO:0000256" key="3">
    <source>
        <dbReference type="ARBA" id="ARBA00022821"/>
    </source>
</evidence>
<dbReference type="AlphaFoldDB" id="A0A061F754"/>
<organism evidence="6 7">
    <name type="scientific">Theobroma cacao</name>
    <name type="common">Cacao</name>
    <name type="synonym">Cocoa</name>
    <dbReference type="NCBI Taxonomy" id="3641"/>
    <lineage>
        <taxon>Eukaryota</taxon>
        <taxon>Viridiplantae</taxon>
        <taxon>Streptophyta</taxon>
        <taxon>Embryophyta</taxon>
        <taxon>Tracheophyta</taxon>
        <taxon>Spermatophyta</taxon>
        <taxon>Magnoliopsida</taxon>
        <taxon>eudicotyledons</taxon>
        <taxon>Gunneridae</taxon>
        <taxon>Pentapetalae</taxon>
        <taxon>rosids</taxon>
        <taxon>malvids</taxon>
        <taxon>Malvales</taxon>
        <taxon>Malvaceae</taxon>
        <taxon>Byttnerioideae</taxon>
        <taxon>Theobroma</taxon>
    </lineage>
</organism>
<keyword evidence="3" id="KW-0611">Plant defense</keyword>
<dbReference type="EMBL" id="CM001885">
    <property type="protein sequence ID" value="EOY12688.1"/>
    <property type="molecule type" value="Genomic_DNA"/>
</dbReference>
<keyword evidence="7" id="KW-1185">Reference proteome</keyword>
<dbReference type="InterPro" id="IPR058922">
    <property type="entry name" value="WHD_DRP"/>
</dbReference>
<name>A0A061F754_THECC</name>
<dbReference type="PANTHER" id="PTHR33463">
    <property type="entry name" value="NB-ARC DOMAIN-CONTAINING PROTEIN-RELATED"/>
    <property type="match status" value="1"/>
</dbReference>
<dbReference type="SUPFAM" id="SSF52540">
    <property type="entry name" value="P-loop containing nucleoside triphosphate hydrolases"/>
    <property type="match status" value="1"/>
</dbReference>
<keyword evidence="2" id="KW-0547">Nucleotide-binding</keyword>
<dbReference type="InterPro" id="IPR001611">
    <property type="entry name" value="Leu-rich_rpt"/>
</dbReference>
<dbReference type="Proteomes" id="UP000026915">
    <property type="component" value="Chromosome 7"/>
</dbReference>
<feature type="domain" description="Disease resistance protein At4g27190-like leucine-rich repeats" evidence="4">
    <location>
        <begin position="514"/>
        <end position="623"/>
    </location>
</feature>
<keyword evidence="1" id="KW-0677">Repeat</keyword>
<dbReference type="InterPro" id="IPR057135">
    <property type="entry name" value="At4g27190-like_LRR"/>
</dbReference>
<proteinExistence type="predicted"/>
<dbReference type="eggNOG" id="KOG4658">
    <property type="taxonomic scope" value="Eukaryota"/>
</dbReference>
<dbReference type="PRINTS" id="PR00364">
    <property type="entry name" value="DISEASERSIST"/>
</dbReference>
<sequence length="689" mass="78538">MNLFLDHVGRRVVQDQNLKDIVDKIVEKCGGLPLSIVTIAGTMKEVDDFCEWKNALIELEERVESVKELDIEVYEPLKFSYDHLRDPKIQNCFLYCSLYPEDFIITKVELIENWIDEGLLDGLQTKEAMHPRGYSILNKLENNCLLERAEDFIDGVKMHDVLRDMALYIKGQQFMVKAGMQLKEFPSEQEWTVNVEKVSLMQTFKLEIPPHISPRWPHLSTLILKHCGLERISESFFKHMPGLKVLNLSDNSSLEYLPNSISNLKTLNALILSDCEQLKYVPSLVELTALRKLNLWRTRIEEVPHGIEMLENLRDLRMMSWDLEELPVGILRRICHLQCLTIGMTFVKGEEAGQLRKLEWVLCSFRNVQEFKKYAECTQGKYPTSFFFRVGGTPMLGNFGHPPNFKKIEKEVIFTDSEIERCDDRVVPHGLQTLTIENCDDFKCLNNIPLFRKATDLKECRISVCEGMECVVDLSLSSCDAPDNIEELGLFLLPNLREVVRVGVAVEIESTSHAPTPPAIFSSLKKLQISGCSKIKKLFPVEQLQGLPNVENIDVSYCDKMEEIIASEENHKGEGTTFILPKLKSLLLINLPNLKSICSGGVMIPANSLHHLYIVGCPEVKRIPLSLPLVENGKPSPSPSLPKMTVSPREWWESVEWDQPDAKEVLSPFVWLLGDYGRKAALLNLEINS</sequence>